<dbReference type="GO" id="GO:0016104">
    <property type="term" value="P:triterpenoid biosynthetic process"/>
    <property type="evidence" value="ECO:0007669"/>
    <property type="project" value="InterPro"/>
</dbReference>
<evidence type="ECO:0000313" key="8">
    <source>
        <dbReference type="EMBL" id="QBB00671.1"/>
    </source>
</evidence>
<dbReference type="NCBIfam" id="TIGR01787">
    <property type="entry name" value="squalene_cyclas"/>
    <property type="match status" value="1"/>
</dbReference>
<dbReference type="GO" id="GO:0006696">
    <property type="term" value="P:ergosterol biosynthetic process"/>
    <property type="evidence" value="ECO:0007669"/>
    <property type="project" value="TreeGrafter"/>
</dbReference>
<dbReference type="SFLD" id="SFLDG01016">
    <property type="entry name" value="Prenyltransferase_Like_2"/>
    <property type="match status" value="1"/>
</dbReference>
<dbReference type="CDD" id="cd02892">
    <property type="entry name" value="SQCY_1"/>
    <property type="match status" value="1"/>
</dbReference>
<dbReference type="SUPFAM" id="SSF48239">
    <property type="entry name" value="Terpenoid cyclases/Protein prenyltransferases"/>
    <property type="match status" value="2"/>
</dbReference>
<dbReference type="EMBL" id="MK044769">
    <property type="protein sequence ID" value="QBB00671.1"/>
    <property type="molecule type" value="Genomic_DNA"/>
</dbReference>
<evidence type="ECO:0000259" key="7">
    <source>
        <dbReference type="Pfam" id="PF13249"/>
    </source>
</evidence>
<evidence type="ECO:0000256" key="5">
    <source>
        <dbReference type="RuleBase" id="RU362003"/>
    </source>
</evidence>
<comment type="similarity">
    <text evidence="1 5">Belongs to the terpene cyclase/mutase family.</text>
</comment>
<organism evidence="8">
    <name type="scientific">Waltergamsia fusidioides</name>
    <dbReference type="NCBI Taxonomy" id="749674"/>
    <lineage>
        <taxon>Eukaryota</taxon>
        <taxon>Fungi</taxon>
        <taxon>Dikarya</taxon>
        <taxon>Ascomycota</taxon>
        <taxon>Pezizomycotina</taxon>
        <taxon>Sordariomycetes</taxon>
        <taxon>Hypocreomycetidae</taxon>
        <taxon>Hypocreales</taxon>
        <taxon>Bionectriaceae</taxon>
        <taxon>Waltergamsia</taxon>
    </lineage>
</organism>
<dbReference type="InterPro" id="IPR032697">
    <property type="entry name" value="SQ_cyclase_N"/>
</dbReference>
<evidence type="ECO:0000256" key="3">
    <source>
        <dbReference type="ARBA" id="ARBA00022955"/>
    </source>
</evidence>
<keyword evidence="2" id="KW-0677">Repeat</keyword>
<protein>
    <recommendedName>
        <fullName evidence="5">Terpene cyclase/mutase family member</fullName>
        <ecNumber evidence="5">5.4.99.-</ecNumber>
    </recommendedName>
</protein>
<reference evidence="8" key="2">
    <citation type="journal article" date="2019" name="Acta Pharm. Sin. B (APSB)">
        <title>Biosynthesis of clinically used antibiotic fusidic acid and identification of two short-chain dehydrogenase/reductases with converse stereoselectivity.</title>
        <authorList>
            <person name="Cao Z."/>
            <person name="Li S."/>
            <person name="Lv J."/>
            <person name="Gao H."/>
            <person name="Chen G."/>
            <person name="Awakawa T."/>
            <person name="Abe I."/>
            <person name="Yao X."/>
            <person name="Hu D."/>
        </authorList>
    </citation>
    <scope>NUCLEOTIDE SEQUENCE</scope>
    <source>
        <strain evidence="8">ATCC 14700</strain>
    </source>
</reference>
<keyword evidence="3" id="KW-0443">Lipid metabolism</keyword>
<dbReference type="FunFam" id="1.50.10.20:FF:000002">
    <property type="entry name" value="Terpene cyclase/mutase family member"/>
    <property type="match status" value="1"/>
</dbReference>
<evidence type="ECO:0000256" key="4">
    <source>
        <dbReference type="ARBA" id="ARBA00023235"/>
    </source>
</evidence>
<dbReference type="PANTHER" id="PTHR11764">
    <property type="entry name" value="TERPENE CYCLASE/MUTASE FAMILY MEMBER"/>
    <property type="match status" value="1"/>
</dbReference>
<dbReference type="GO" id="GO:0000250">
    <property type="term" value="F:lanosterol synthase activity"/>
    <property type="evidence" value="ECO:0007669"/>
    <property type="project" value="TreeGrafter"/>
</dbReference>
<feature type="domain" description="Squalene cyclase C-terminal" evidence="6">
    <location>
        <begin position="403"/>
        <end position="736"/>
    </location>
</feature>
<proteinExistence type="inferred from homology"/>
<reference evidence="8" key="1">
    <citation type="submission" date="2018-10" db="EMBL/GenBank/DDBJ databases">
        <authorList>
            <person name="Cao Z.-Q."/>
            <person name="Li S.-Y."/>
            <person name="Lv J.-M."/>
            <person name="Gao H."/>
            <person name="Chen G.-D."/>
            <person name="Awakawa T."/>
            <person name="Abe I."/>
            <person name="Yao X.-S."/>
            <person name="Hu D."/>
        </authorList>
    </citation>
    <scope>NUCLEOTIDE SEQUENCE</scope>
    <source>
        <strain evidence="8">ATCC 14700</strain>
    </source>
</reference>
<accession>A0A411G477</accession>
<sequence length="745" mass="83363">MPSADVLMVRGSSYHVDTKAASAYRTDPSKWRLKVHEGRHMWEYHSGEEETEKGDHDKSSALPPHSFAEAYWLGHGDYELPSMNKPTCAKEALDNGWEFFKRLQLEDGHWGCNDDGPLFVTSGIVIASHIVGVDFPQPMKDEMIRYLFNFANDQGGWGLWINSPSTVFGTTINYVMLRILGVSPSHPVMVSARAALHRMGGATQLPTWGKFWMCVLGVYEWDGMIPLIPEPLLAPQCLPLNPGQWWVHTRNVFVSMSYLYGHRFTAPVTQLTRELREELYCDVAYDDIDWYAQRTSISDNDRLFPPTWLQRSLSGALGLYQSVRIPFLRRKALDEALFQVELEVHNTNYLCIAPVSFASNMLVMLHAHGAGSHWVRGMVDRIIDPMWMCREGMAASGTNGTSLWDTVFTVQAALDGGLAGRSENHDTMLRALRFIDVSQIRENPLGVSQGYRQPTRGAWPFSTRDQAYAVSDTTAETVRAVIQLQSLDTMPKLVSDDRLKEAVDLILGMENKHGGGGFSAFETLRAPKALERLNITELYTDVMTENLYPECTSSVLLCLETFSRAFPDHRPAEVQSCVGRCVRYLMDAQLPCGGWIASWGVCFTYATMFALEGLATAGLRQSNSPVCRDACLFLLRHQNPDGGWGEDLESLREKRYVQDPAGSQVTCTAYALAGLIAAHCADREAVARGVGWLVGQQQETGEWLPGSLEGIFAAPGGMRYPNYKFHFTLATLGKYVERYGEKKGW</sequence>
<keyword evidence="3" id="KW-0444">Lipid biosynthesis</keyword>
<dbReference type="InterPro" id="IPR008930">
    <property type="entry name" value="Terpenoid_cyclase/PrenylTrfase"/>
</dbReference>
<evidence type="ECO:0000256" key="1">
    <source>
        <dbReference type="ARBA" id="ARBA00009755"/>
    </source>
</evidence>
<feature type="domain" description="Squalene cyclase N-terminal" evidence="7">
    <location>
        <begin position="99"/>
        <end position="370"/>
    </location>
</feature>
<dbReference type="InterPro" id="IPR018333">
    <property type="entry name" value="Squalene_cyclase"/>
</dbReference>
<dbReference type="Pfam" id="PF13249">
    <property type="entry name" value="SQHop_cyclase_N"/>
    <property type="match status" value="1"/>
</dbReference>
<dbReference type="PANTHER" id="PTHR11764:SF20">
    <property type="entry name" value="LANOSTEROL SYNTHASE"/>
    <property type="match status" value="1"/>
</dbReference>
<dbReference type="EC" id="5.4.99.-" evidence="5"/>
<dbReference type="Gene3D" id="1.50.10.20">
    <property type="match status" value="2"/>
</dbReference>
<keyword evidence="4 5" id="KW-0413">Isomerase</keyword>
<dbReference type="Pfam" id="PF13243">
    <property type="entry name" value="SQHop_cyclase_C"/>
    <property type="match status" value="1"/>
</dbReference>
<name>A0A411G477_9HYPO</name>
<dbReference type="AlphaFoldDB" id="A0A411G477"/>
<evidence type="ECO:0000259" key="6">
    <source>
        <dbReference type="Pfam" id="PF13243"/>
    </source>
</evidence>
<evidence type="ECO:0000256" key="2">
    <source>
        <dbReference type="ARBA" id="ARBA00022737"/>
    </source>
</evidence>
<dbReference type="Gene3D" id="6.20.120.20">
    <property type="match status" value="1"/>
</dbReference>
<keyword evidence="3" id="KW-0752">Steroid biosynthesis</keyword>
<gene>
    <name evidence="8" type="primary">fusA</name>
</gene>
<dbReference type="GO" id="GO:0005811">
    <property type="term" value="C:lipid droplet"/>
    <property type="evidence" value="ECO:0007669"/>
    <property type="project" value="InterPro"/>
</dbReference>
<dbReference type="InterPro" id="IPR032696">
    <property type="entry name" value="SQ_cyclase_C"/>
</dbReference>